<dbReference type="PANTHER" id="PTHR20836">
    <property type="entry name" value="DIHYDRODIPICOLINATE REDUCTASE"/>
    <property type="match status" value="1"/>
</dbReference>
<evidence type="ECO:0000256" key="10">
    <source>
        <dbReference type="NCBIfam" id="TIGR00036"/>
    </source>
</evidence>
<feature type="domain" description="Dihydrodipicolinate reductase N-terminal" evidence="11">
    <location>
        <begin position="4"/>
        <end position="102"/>
    </location>
</feature>
<dbReference type="InterPro" id="IPR036291">
    <property type="entry name" value="NAD(P)-bd_dom_sf"/>
</dbReference>
<feature type="binding site" evidence="9">
    <location>
        <begin position="99"/>
        <end position="102"/>
    </location>
    <ligand>
        <name>NAD(+)</name>
        <dbReference type="ChEBI" id="CHEBI:57540"/>
    </ligand>
</feature>
<feature type="binding site" evidence="9">
    <location>
        <begin position="75"/>
        <end position="77"/>
    </location>
    <ligand>
        <name>NAD(+)</name>
        <dbReference type="ChEBI" id="CHEBI:57540"/>
    </ligand>
</feature>
<comment type="similarity">
    <text evidence="1 9">Belongs to the DapB family.</text>
</comment>
<evidence type="ECO:0000313" key="13">
    <source>
        <dbReference type="EMBL" id="HJC72456.1"/>
    </source>
</evidence>
<evidence type="ECO:0000256" key="7">
    <source>
        <dbReference type="ARBA" id="ARBA00023027"/>
    </source>
</evidence>
<evidence type="ECO:0000256" key="2">
    <source>
        <dbReference type="ARBA" id="ARBA00022490"/>
    </source>
</evidence>
<protein>
    <recommendedName>
        <fullName evidence="9 10">4-hydroxy-tetrahydrodipicolinate reductase</fullName>
        <shortName evidence="9">HTPA reductase</shortName>
        <ecNumber evidence="9 10">1.17.1.8</ecNumber>
    </recommendedName>
</protein>
<comment type="subunit">
    <text evidence="9">Homotetramer.</text>
</comment>
<dbReference type="GO" id="GO:0008839">
    <property type="term" value="F:4-hydroxy-tetrahydrodipicolinate reductase"/>
    <property type="evidence" value="ECO:0007669"/>
    <property type="project" value="UniProtKB-UniRule"/>
</dbReference>
<dbReference type="SUPFAM" id="SSF51735">
    <property type="entry name" value="NAD(P)-binding Rossmann-fold domains"/>
    <property type="match status" value="1"/>
</dbReference>
<evidence type="ECO:0000256" key="5">
    <source>
        <dbReference type="ARBA" id="ARBA00022915"/>
    </source>
</evidence>
<dbReference type="CDD" id="cd02274">
    <property type="entry name" value="DHDPR_N"/>
    <property type="match status" value="1"/>
</dbReference>
<keyword evidence="8 9" id="KW-0457">Lysine biosynthesis</keyword>
<keyword evidence="3 9" id="KW-0028">Amino-acid biosynthesis</keyword>
<organism evidence="13 14">
    <name type="scientific">Candidatus Ruthenibacterium merdavium</name>
    <dbReference type="NCBI Taxonomy" id="2838752"/>
    <lineage>
        <taxon>Bacteria</taxon>
        <taxon>Bacillati</taxon>
        <taxon>Bacillota</taxon>
        <taxon>Clostridia</taxon>
        <taxon>Eubacteriales</taxon>
        <taxon>Oscillospiraceae</taxon>
        <taxon>Ruthenibacterium</taxon>
    </lineage>
</organism>
<dbReference type="EC" id="1.17.1.8" evidence="9 10"/>
<comment type="pathway">
    <text evidence="9">Amino-acid biosynthesis; L-lysine biosynthesis via DAP pathway; (S)-tetrahydrodipicolinate from L-aspartate: step 4/4.</text>
</comment>
<reference evidence="13" key="2">
    <citation type="submission" date="2021-04" db="EMBL/GenBank/DDBJ databases">
        <authorList>
            <person name="Gilroy R."/>
        </authorList>
    </citation>
    <scope>NUCLEOTIDE SEQUENCE</scope>
    <source>
        <strain evidence="13">5933</strain>
    </source>
</reference>
<keyword evidence="7 9" id="KW-0520">NAD</keyword>
<dbReference type="AlphaFoldDB" id="A0A9D2Q6M4"/>
<comment type="catalytic activity">
    <reaction evidence="9">
        <text>(S)-2,3,4,5-tetrahydrodipicolinate + NADP(+) + H2O = (2S,4S)-4-hydroxy-2,3,4,5-tetrahydrodipicolinate + NADPH + H(+)</text>
        <dbReference type="Rhea" id="RHEA:35331"/>
        <dbReference type="ChEBI" id="CHEBI:15377"/>
        <dbReference type="ChEBI" id="CHEBI:15378"/>
        <dbReference type="ChEBI" id="CHEBI:16845"/>
        <dbReference type="ChEBI" id="CHEBI:57783"/>
        <dbReference type="ChEBI" id="CHEBI:58349"/>
        <dbReference type="ChEBI" id="CHEBI:67139"/>
        <dbReference type="EC" id="1.17.1.8"/>
    </reaction>
</comment>
<evidence type="ECO:0000256" key="6">
    <source>
        <dbReference type="ARBA" id="ARBA00023002"/>
    </source>
</evidence>
<evidence type="ECO:0000256" key="4">
    <source>
        <dbReference type="ARBA" id="ARBA00022857"/>
    </source>
</evidence>
<keyword evidence="5 9" id="KW-0220">Diaminopimelate biosynthesis</keyword>
<dbReference type="GO" id="GO:0050661">
    <property type="term" value="F:NADP binding"/>
    <property type="evidence" value="ECO:0007669"/>
    <property type="project" value="UniProtKB-UniRule"/>
</dbReference>
<keyword evidence="6 9" id="KW-0560">Oxidoreductase</keyword>
<dbReference type="InterPro" id="IPR023940">
    <property type="entry name" value="DHDPR_bac"/>
</dbReference>
<dbReference type="HAMAP" id="MF_00102">
    <property type="entry name" value="DapB"/>
    <property type="match status" value="1"/>
</dbReference>
<dbReference type="GO" id="GO:0009089">
    <property type="term" value="P:lysine biosynthetic process via diaminopimelate"/>
    <property type="evidence" value="ECO:0007669"/>
    <property type="project" value="UniProtKB-UniRule"/>
</dbReference>
<comment type="caution">
    <text evidence="9">Was originally thought to be a dihydrodipicolinate reductase (DHDPR), catalyzing the conversion of dihydrodipicolinate to tetrahydrodipicolinate. However, it was shown in E.coli that the substrate of the enzymatic reaction is not dihydrodipicolinate (DHDP) but in fact (2S,4S)-4-hydroxy-2,3,4,5-tetrahydrodipicolinic acid (HTPA), the product released by the DapA-catalyzed reaction.</text>
</comment>
<evidence type="ECO:0000256" key="8">
    <source>
        <dbReference type="ARBA" id="ARBA00023154"/>
    </source>
</evidence>
<reference evidence="13" key="1">
    <citation type="journal article" date="2021" name="PeerJ">
        <title>Extensive microbial diversity within the chicken gut microbiome revealed by metagenomics and culture.</title>
        <authorList>
            <person name="Gilroy R."/>
            <person name="Ravi A."/>
            <person name="Getino M."/>
            <person name="Pursley I."/>
            <person name="Horton D.L."/>
            <person name="Alikhan N.F."/>
            <person name="Baker D."/>
            <person name="Gharbi K."/>
            <person name="Hall N."/>
            <person name="Watson M."/>
            <person name="Adriaenssens E.M."/>
            <person name="Foster-Nyarko E."/>
            <person name="Jarju S."/>
            <person name="Secka A."/>
            <person name="Antonio M."/>
            <person name="Oren A."/>
            <person name="Chaudhuri R.R."/>
            <person name="La Ragione R."/>
            <person name="Hildebrand F."/>
            <person name="Pallen M.J."/>
        </authorList>
    </citation>
    <scope>NUCLEOTIDE SEQUENCE</scope>
    <source>
        <strain evidence="13">5933</strain>
    </source>
</reference>
<comment type="catalytic activity">
    <reaction evidence="9">
        <text>(S)-2,3,4,5-tetrahydrodipicolinate + NAD(+) + H2O = (2S,4S)-4-hydroxy-2,3,4,5-tetrahydrodipicolinate + NADH + H(+)</text>
        <dbReference type="Rhea" id="RHEA:35323"/>
        <dbReference type="ChEBI" id="CHEBI:15377"/>
        <dbReference type="ChEBI" id="CHEBI:15378"/>
        <dbReference type="ChEBI" id="CHEBI:16845"/>
        <dbReference type="ChEBI" id="CHEBI:57540"/>
        <dbReference type="ChEBI" id="CHEBI:57945"/>
        <dbReference type="ChEBI" id="CHEBI:67139"/>
        <dbReference type="EC" id="1.17.1.8"/>
    </reaction>
</comment>
<dbReference type="Pfam" id="PF05173">
    <property type="entry name" value="DapB_C"/>
    <property type="match status" value="1"/>
</dbReference>
<keyword evidence="2 9" id="KW-0963">Cytoplasm</keyword>
<name>A0A9D2Q6M4_9FIRM</name>
<comment type="caution">
    <text evidence="9">Lacks conserved residue(s) required for the propagation of feature annotation.</text>
</comment>
<dbReference type="Proteomes" id="UP000823918">
    <property type="component" value="Unassembled WGS sequence"/>
</dbReference>
<dbReference type="PANTHER" id="PTHR20836:SF7">
    <property type="entry name" value="4-HYDROXY-TETRAHYDRODIPICOLINATE REDUCTASE"/>
    <property type="match status" value="1"/>
</dbReference>
<dbReference type="InterPro" id="IPR000846">
    <property type="entry name" value="DapB_N"/>
</dbReference>
<dbReference type="Pfam" id="PF01113">
    <property type="entry name" value="DapB_N"/>
    <property type="match status" value="1"/>
</dbReference>
<feature type="binding site" evidence="9">
    <location>
        <position position="133"/>
    </location>
    <ligand>
        <name>(S)-2,3,4,5-tetrahydrodipicolinate</name>
        <dbReference type="ChEBI" id="CHEBI:16845"/>
    </ligand>
</feature>
<feature type="active site" description="Proton donor" evidence="9">
    <location>
        <position position="136"/>
    </location>
</feature>
<dbReference type="GO" id="GO:0016726">
    <property type="term" value="F:oxidoreductase activity, acting on CH or CH2 groups, NAD or NADP as acceptor"/>
    <property type="evidence" value="ECO:0007669"/>
    <property type="project" value="UniProtKB-UniRule"/>
</dbReference>
<evidence type="ECO:0000259" key="11">
    <source>
        <dbReference type="Pfam" id="PF01113"/>
    </source>
</evidence>
<dbReference type="GO" id="GO:0051287">
    <property type="term" value="F:NAD binding"/>
    <property type="evidence" value="ECO:0007669"/>
    <property type="project" value="UniProtKB-UniRule"/>
</dbReference>
<evidence type="ECO:0000259" key="12">
    <source>
        <dbReference type="Pfam" id="PF05173"/>
    </source>
</evidence>
<dbReference type="Gene3D" id="3.40.50.720">
    <property type="entry name" value="NAD(P)-binding Rossmann-like Domain"/>
    <property type="match status" value="1"/>
</dbReference>
<feature type="binding site" evidence="9">
    <location>
        <begin position="142"/>
        <end position="143"/>
    </location>
    <ligand>
        <name>(S)-2,3,4,5-tetrahydrodipicolinate</name>
        <dbReference type="ChEBI" id="CHEBI:16845"/>
    </ligand>
</feature>
<gene>
    <name evidence="9 13" type="primary">dapB</name>
    <name evidence="13" type="ORF">H9698_06650</name>
</gene>
<evidence type="ECO:0000256" key="3">
    <source>
        <dbReference type="ARBA" id="ARBA00022605"/>
    </source>
</evidence>
<evidence type="ECO:0000256" key="9">
    <source>
        <dbReference type="HAMAP-Rule" id="MF_00102"/>
    </source>
</evidence>
<feature type="active site" description="Proton donor/acceptor" evidence="9">
    <location>
        <position position="132"/>
    </location>
</feature>
<dbReference type="Gene3D" id="3.30.360.10">
    <property type="entry name" value="Dihydrodipicolinate Reductase, domain 2"/>
    <property type="match status" value="1"/>
</dbReference>
<evidence type="ECO:0000256" key="1">
    <source>
        <dbReference type="ARBA" id="ARBA00006642"/>
    </source>
</evidence>
<dbReference type="PROSITE" id="PS01298">
    <property type="entry name" value="DAPB"/>
    <property type="match status" value="1"/>
</dbReference>
<comment type="caution">
    <text evidence="13">The sequence shown here is derived from an EMBL/GenBank/DDBJ whole genome shotgun (WGS) entry which is preliminary data.</text>
</comment>
<sequence>MKKLFLSGTGKMGQMIAGLAKEQGIEVVGTADANTVDALKSTVVQADAVIDFSHRDMLEPLAEFVKKNHMALVCGTTGLEEKHHAILKELSCEVPVLYSANFSIGIAVLRRLAAQAAAALGDSFDIEIVETHHNQKVDAPSGTAKILLDAVNPNGEYTPVYGRQGMCGARTKKEIGMHALRGGAVAGEHIVRFFGTEEEIALSHRADSRRIFAAGALRTAQLLYSKAPGLYTLDDVLFDKL</sequence>
<dbReference type="NCBIfam" id="TIGR00036">
    <property type="entry name" value="dapB"/>
    <property type="match status" value="1"/>
</dbReference>
<feature type="domain" description="Dihydrodipicolinate reductase C-terminal" evidence="12">
    <location>
        <begin position="105"/>
        <end position="237"/>
    </location>
</feature>
<dbReference type="SUPFAM" id="SSF55347">
    <property type="entry name" value="Glyceraldehyde-3-phosphate dehydrogenase-like, C-terminal domain"/>
    <property type="match status" value="1"/>
</dbReference>
<keyword evidence="4 9" id="KW-0521">NADP</keyword>
<dbReference type="EMBL" id="DWWA01000032">
    <property type="protein sequence ID" value="HJC72456.1"/>
    <property type="molecule type" value="Genomic_DNA"/>
</dbReference>
<dbReference type="InterPro" id="IPR022663">
    <property type="entry name" value="DapB_C"/>
</dbReference>
<proteinExistence type="inferred from homology"/>
<accession>A0A9D2Q6M4</accession>
<dbReference type="GO" id="GO:0005829">
    <property type="term" value="C:cytosol"/>
    <property type="evidence" value="ECO:0007669"/>
    <property type="project" value="TreeGrafter"/>
</dbReference>
<dbReference type="GO" id="GO:0019877">
    <property type="term" value="P:diaminopimelate biosynthetic process"/>
    <property type="evidence" value="ECO:0007669"/>
    <property type="project" value="UniProtKB-UniRule"/>
</dbReference>
<comment type="subcellular location">
    <subcellularLocation>
        <location evidence="9">Cytoplasm</location>
    </subcellularLocation>
</comment>
<dbReference type="InterPro" id="IPR022664">
    <property type="entry name" value="DapB_N_CS"/>
</dbReference>
<dbReference type="PIRSF" id="PIRSF000161">
    <property type="entry name" value="DHPR"/>
    <property type="match status" value="1"/>
</dbReference>
<evidence type="ECO:0000313" key="14">
    <source>
        <dbReference type="Proteomes" id="UP000823918"/>
    </source>
</evidence>
<comment type="function">
    <text evidence="9">Catalyzes the conversion of 4-hydroxy-tetrahydrodipicolinate (HTPA) to tetrahydrodipicolinate.</text>
</comment>